<organism evidence="5 6">
    <name type="scientific">Catellatospora bangladeshensis</name>
    <dbReference type="NCBI Taxonomy" id="310355"/>
    <lineage>
        <taxon>Bacteria</taxon>
        <taxon>Bacillati</taxon>
        <taxon>Actinomycetota</taxon>
        <taxon>Actinomycetes</taxon>
        <taxon>Micromonosporales</taxon>
        <taxon>Micromonosporaceae</taxon>
        <taxon>Catellatospora</taxon>
    </lineage>
</organism>
<dbReference type="GO" id="GO:0003677">
    <property type="term" value="F:DNA binding"/>
    <property type="evidence" value="ECO:0007669"/>
    <property type="project" value="UniProtKB-KW"/>
</dbReference>
<dbReference type="SUPFAM" id="SSF46785">
    <property type="entry name" value="Winged helix' DNA-binding domain"/>
    <property type="match status" value="1"/>
</dbReference>
<gene>
    <name evidence="5" type="ORF">Cba03nite_55690</name>
</gene>
<keyword evidence="6" id="KW-1185">Reference proteome</keyword>
<dbReference type="Pfam" id="PF01638">
    <property type="entry name" value="HxlR"/>
    <property type="match status" value="1"/>
</dbReference>
<dbReference type="InterPro" id="IPR036390">
    <property type="entry name" value="WH_DNA-bd_sf"/>
</dbReference>
<dbReference type="PROSITE" id="PS51118">
    <property type="entry name" value="HTH_HXLR"/>
    <property type="match status" value="1"/>
</dbReference>
<dbReference type="AlphaFoldDB" id="A0A8J3NKA5"/>
<name>A0A8J3NKA5_9ACTN</name>
<keyword evidence="3" id="KW-0804">Transcription</keyword>
<dbReference type="InterPro" id="IPR002577">
    <property type="entry name" value="HTH_HxlR"/>
</dbReference>
<protein>
    <submittedName>
        <fullName evidence="5">Transcriptional regulator</fullName>
    </submittedName>
</protein>
<dbReference type="EMBL" id="BONF01000034">
    <property type="protein sequence ID" value="GIF84220.1"/>
    <property type="molecule type" value="Genomic_DNA"/>
</dbReference>
<evidence type="ECO:0000313" key="5">
    <source>
        <dbReference type="EMBL" id="GIF84220.1"/>
    </source>
</evidence>
<keyword evidence="1" id="KW-0805">Transcription regulation</keyword>
<dbReference type="PANTHER" id="PTHR33204">
    <property type="entry name" value="TRANSCRIPTIONAL REGULATOR, MARR FAMILY"/>
    <property type="match status" value="1"/>
</dbReference>
<feature type="domain" description="HTH hxlR-type" evidence="4">
    <location>
        <begin position="20"/>
        <end position="119"/>
    </location>
</feature>
<evidence type="ECO:0000313" key="6">
    <source>
        <dbReference type="Proteomes" id="UP000601223"/>
    </source>
</evidence>
<dbReference type="Gene3D" id="1.10.10.10">
    <property type="entry name" value="Winged helix-like DNA-binding domain superfamily/Winged helix DNA-binding domain"/>
    <property type="match status" value="1"/>
</dbReference>
<dbReference type="InterPro" id="IPR036388">
    <property type="entry name" value="WH-like_DNA-bd_sf"/>
</dbReference>
<comment type="caution">
    <text evidence="5">The sequence shown here is derived from an EMBL/GenBank/DDBJ whole genome shotgun (WGS) entry which is preliminary data.</text>
</comment>
<reference evidence="5 6" key="1">
    <citation type="submission" date="2021-01" db="EMBL/GenBank/DDBJ databases">
        <title>Whole genome shotgun sequence of Catellatospora bangladeshensis NBRC 107357.</title>
        <authorList>
            <person name="Komaki H."/>
            <person name="Tamura T."/>
        </authorList>
    </citation>
    <scope>NUCLEOTIDE SEQUENCE [LARGE SCALE GENOMIC DNA]</scope>
    <source>
        <strain evidence="5 6">NBRC 107357</strain>
    </source>
</reference>
<sequence>MTTAQHSPGLHLDHPSDAACRSFQPVLELLGRRWVGMVLLAGQRGARRFGQYRAFVHGISDRVLTQRLRELEQVGLLERQVIPSTPVQILYAPTARGTELIDAMQPLFEWTARNPGALDKLP</sequence>
<evidence type="ECO:0000256" key="1">
    <source>
        <dbReference type="ARBA" id="ARBA00023015"/>
    </source>
</evidence>
<evidence type="ECO:0000256" key="2">
    <source>
        <dbReference type="ARBA" id="ARBA00023125"/>
    </source>
</evidence>
<dbReference type="RefSeq" id="WP_203752176.1">
    <property type="nucleotide sequence ID" value="NZ_BONF01000034.1"/>
</dbReference>
<evidence type="ECO:0000259" key="4">
    <source>
        <dbReference type="PROSITE" id="PS51118"/>
    </source>
</evidence>
<keyword evidence="2" id="KW-0238">DNA-binding</keyword>
<evidence type="ECO:0000256" key="3">
    <source>
        <dbReference type="ARBA" id="ARBA00023163"/>
    </source>
</evidence>
<proteinExistence type="predicted"/>
<dbReference type="Proteomes" id="UP000601223">
    <property type="component" value="Unassembled WGS sequence"/>
</dbReference>
<dbReference type="PANTHER" id="PTHR33204:SF37">
    <property type="entry name" value="HTH-TYPE TRANSCRIPTIONAL REGULATOR YODB"/>
    <property type="match status" value="1"/>
</dbReference>
<accession>A0A8J3NKA5</accession>